<evidence type="ECO:0000313" key="1">
    <source>
        <dbReference type="EMBL" id="GHE43809.1"/>
    </source>
</evidence>
<evidence type="ECO:0008006" key="3">
    <source>
        <dbReference type="Google" id="ProtNLM"/>
    </source>
</evidence>
<dbReference type="InterPro" id="IPR011009">
    <property type="entry name" value="Kinase-like_dom_sf"/>
</dbReference>
<gene>
    <name evidence="1" type="ORF">GCM10018785_11740</name>
</gene>
<dbReference type="RefSeq" id="WP_190134743.1">
    <property type="nucleotide sequence ID" value="NZ_BNBT01000010.1"/>
</dbReference>
<dbReference type="EMBL" id="BNBT01000010">
    <property type="protein sequence ID" value="GHE43809.1"/>
    <property type="molecule type" value="Genomic_DNA"/>
</dbReference>
<dbReference type="Proteomes" id="UP000608024">
    <property type="component" value="Unassembled WGS sequence"/>
</dbReference>
<name>A0A919DFR6_9ACTN</name>
<keyword evidence="2" id="KW-1185">Reference proteome</keyword>
<dbReference type="Gene3D" id="1.10.510.10">
    <property type="entry name" value="Transferase(Phosphotransferase) domain 1"/>
    <property type="match status" value="1"/>
</dbReference>
<dbReference type="AlphaFoldDB" id="A0A919DFR6"/>
<reference evidence="1" key="1">
    <citation type="journal article" date="2014" name="Int. J. Syst. Evol. Microbiol.">
        <title>Complete genome sequence of Corynebacterium casei LMG S-19264T (=DSM 44701T), isolated from a smear-ripened cheese.</title>
        <authorList>
            <consortium name="US DOE Joint Genome Institute (JGI-PGF)"/>
            <person name="Walter F."/>
            <person name="Albersmeier A."/>
            <person name="Kalinowski J."/>
            <person name="Ruckert C."/>
        </authorList>
    </citation>
    <scope>NUCLEOTIDE SEQUENCE</scope>
    <source>
        <strain evidence="1">JCM 4784</strain>
    </source>
</reference>
<accession>A0A919DFR6</accession>
<protein>
    <recommendedName>
        <fullName evidence="3">Protein kinase domain-containing protein</fullName>
    </recommendedName>
</protein>
<organism evidence="1 2">
    <name type="scientific">Streptomyces longispororuber</name>
    <dbReference type="NCBI Taxonomy" id="68230"/>
    <lineage>
        <taxon>Bacteria</taxon>
        <taxon>Bacillati</taxon>
        <taxon>Actinomycetota</taxon>
        <taxon>Actinomycetes</taxon>
        <taxon>Kitasatosporales</taxon>
        <taxon>Streptomycetaceae</taxon>
        <taxon>Streptomyces</taxon>
    </lineage>
</organism>
<dbReference type="SUPFAM" id="SSF56112">
    <property type="entry name" value="Protein kinase-like (PK-like)"/>
    <property type="match status" value="1"/>
</dbReference>
<proteinExistence type="predicted"/>
<reference evidence="1" key="2">
    <citation type="submission" date="2020-09" db="EMBL/GenBank/DDBJ databases">
        <authorList>
            <person name="Sun Q."/>
            <person name="Ohkuma M."/>
        </authorList>
    </citation>
    <scope>NUCLEOTIDE SEQUENCE</scope>
    <source>
        <strain evidence="1">JCM 4784</strain>
    </source>
</reference>
<comment type="caution">
    <text evidence="1">The sequence shown here is derived from an EMBL/GenBank/DDBJ whole genome shotgun (WGS) entry which is preliminary data.</text>
</comment>
<sequence>MSETPCPAEARAAAKALCGGGLVELLPVSDRRGSAVWKATAPRRAVAIKAGTGEGAAITARETDVMAAIWGPARRLAHGRGPDSAWFITPWYEGPSTWTALRAVRDGTADPLTARTPMAELCDAVARLHATGWVHADLQPDHALHTEHGVQLLDCSWSWKPGSFEPATSVTSKTPPAAALLRQRRRGRRATTRQIIALTPRRSL</sequence>
<evidence type="ECO:0000313" key="2">
    <source>
        <dbReference type="Proteomes" id="UP000608024"/>
    </source>
</evidence>